<dbReference type="InterPro" id="IPR023214">
    <property type="entry name" value="HAD_sf"/>
</dbReference>
<dbReference type="AlphaFoldDB" id="A0A520S5A0"/>
<evidence type="ECO:0000256" key="2">
    <source>
        <dbReference type="ARBA" id="ARBA00022801"/>
    </source>
</evidence>
<dbReference type="Pfam" id="PF12710">
    <property type="entry name" value="HAD"/>
    <property type="match status" value="1"/>
</dbReference>
<evidence type="ECO:0000256" key="1">
    <source>
        <dbReference type="ARBA" id="ARBA00022723"/>
    </source>
</evidence>
<dbReference type="Proteomes" id="UP000316199">
    <property type="component" value="Unassembled WGS sequence"/>
</dbReference>
<reference evidence="4 5" key="1">
    <citation type="submission" date="2019-02" db="EMBL/GenBank/DDBJ databases">
        <title>Prokaryotic population dynamics and viral predation in marine succession experiment using metagenomics: the confinement effect.</title>
        <authorList>
            <person name="Haro-Moreno J.M."/>
            <person name="Rodriguez-Valera F."/>
            <person name="Lopez-Perez M."/>
        </authorList>
    </citation>
    <scope>NUCLEOTIDE SEQUENCE [LARGE SCALE GENOMIC DNA]</scope>
    <source>
        <strain evidence="4">MED-G157</strain>
    </source>
</reference>
<dbReference type="Gene3D" id="3.40.50.1000">
    <property type="entry name" value="HAD superfamily/HAD-like"/>
    <property type="match status" value="1"/>
</dbReference>
<comment type="caution">
    <text evidence="4">The sequence shown here is derived from an EMBL/GenBank/DDBJ whole genome shotgun (WGS) entry which is preliminary data.</text>
</comment>
<dbReference type="NCBIfam" id="TIGR01488">
    <property type="entry name" value="HAD-SF-IB"/>
    <property type="match status" value="1"/>
</dbReference>
<evidence type="ECO:0000313" key="5">
    <source>
        <dbReference type="Proteomes" id="UP000316199"/>
    </source>
</evidence>
<evidence type="ECO:0000256" key="3">
    <source>
        <dbReference type="ARBA" id="ARBA00022842"/>
    </source>
</evidence>
<gene>
    <name evidence="4" type="ORF">EVA68_00055</name>
</gene>
<dbReference type="GO" id="GO:0016787">
    <property type="term" value="F:hydrolase activity"/>
    <property type="evidence" value="ECO:0007669"/>
    <property type="project" value="UniProtKB-KW"/>
</dbReference>
<keyword evidence="2 4" id="KW-0378">Hydrolase</keyword>
<dbReference type="SUPFAM" id="SSF56784">
    <property type="entry name" value="HAD-like"/>
    <property type="match status" value="1"/>
</dbReference>
<dbReference type="InterPro" id="IPR006385">
    <property type="entry name" value="HAD_hydro_SerB1"/>
</dbReference>
<dbReference type="CDD" id="cd02612">
    <property type="entry name" value="HAD_PGPPase"/>
    <property type="match status" value="1"/>
</dbReference>
<proteinExistence type="predicted"/>
<name>A0A520S5A0_9GAMM</name>
<dbReference type="InterPro" id="IPR050582">
    <property type="entry name" value="HAD-like_SerB"/>
</dbReference>
<evidence type="ECO:0000313" key="4">
    <source>
        <dbReference type="EMBL" id="RZO77656.1"/>
    </source>
</evidence>
<protein>
    <submittedName>
        <fullName evidence="4">HAD family hydrolase</fullName>
    </submittedName>
</protein>
<dbReference type="PANTHER" id="PTHR43344:SF13">
    <property type="entry name" value="PHOSPHATASE RV3661-RELATED"/>
    <property type="match status" value="1"/>
</dbReference>
<dbReference type="Gene3D" id="1.20.1440.100">
    <property type="entry name" value="SG protein - dephosphorylation function"/>
    <property type="match status" value="1"/>
</dbReference>
<dbReference type="NCBIfam" id="TIGR01490">
    <property type="entry name" value="HAD-SF-IB-hyp1"/>
    <property type="match status" value="1"/>
</dbReference>
<keyword evidence="3" id="KW-0460">Magnesium</keyword>
<keyword evidence="1" id="KW-0479">Metal-binding</keyword>
<dbReference type="EMBL" id="SHAG01000001">
    <property type="protein sequence ID" value="RZO77656.1"/>
    <property type="molecule type" value="Genomic_DNA"/>
</dbReference>
<organism evidence="4 5">
    <name type="scientific">OM182 bacterium</name>
    <dbReference type="NCBI Taxonomy" id="2510334"/>
    <lineage>
        <taxon>Bacteria</taxon>
        <taxon>Pseudomonadati</taxon>
        <taxon>Pseudomonadota</taxon>
        <taxon>Gammaproteobacteria</taxon>
        <taxon>OMG group</taxon>
        <taxon>OM182 clade</taxon>
    </lineage>
</organism>
<dbReference type="InterPro" id="IPR036412">
    <property type="entry name" value="HAD-like_sf"/>
</dbReference>
<sequence length="218" mass="24947">MTLALFDLDETLIAIDSDHEWGNFIMGKGLVNESAYRLRNEKFFSDYKKGTLDINAYLAFTCSILTNYSIEELNEFRREFVSSFITPFILPKGIELIKYHRDNNDRLLVITATNQFIAEPIVSLLGIDTLIAPRPEIKENQYTGRILGTPSFGEGKLNRLHEWMTKEGETLDGSFFYTDSHNDLPLLRAVSNPVAVDPDDVLRAEAEKEKWLIISLKH</sequence>
<accession>A0A520S5A0</accession>
<dbReference type="PANTHER" id="PTHR43344">
    <property type="entry name" value="PHOSPHOSERINE PHOSPHATASE"/>
    <property type="match status" value="1"/>
</dbReference>
<dbReference type="GO" id="GO:0046872">
    <property type="term" value="F:metal ion binding"/>
    <property type="evidence" value="ECO:0007669"/>
    <property type="project" value="UniProtKB-KW"/>
</dbReference>